<dbReference type="AlphaFoldDB" id="A0A7Y8Y3T6"/>
<reference evidence="1 2" key="1">
    <citation type="submission" date="2020-07" db="EMBL/GenBank/DDBJ databases">
        <authorList>
            <person name="Sun Q."/>
        </authorList>
    </citation>
    <scope>NUCLEOTIDE SEQUENCE [LARGE SCALE GENOMIC DNA]</scope>
    <source>
        <strain evidence="1 2">MAH-1</strain>
    </source>
</reference>
<dbReference type="InterPro" id="IPR029016">
    <property type="entry name" value="GAF-like_dom_sf"/>
</dbReference>
<gene>
    <name evidence="1" type="ORF">HZF10_12855</name>
</gene>
<keyword evidence="2" id="KW-1185">Reference proteome</keyword>
<dbReference type="EMBL" id="JACBJI010000005">
    <property type="protein sequence ID" value="NYA71815.1"/>
    <property type="molecule type" value="Genomic_DNA"/>
</dbReference>
<accession>A0A7Y8Y3T6</accession>
<sequence>MSFEKQFDNPFRIEISFHKVIEALEEIAMSDVDFRANYAKGLLAEVAKVPELRTGISDLSKISEHAELIRHLLADLFPTALSKNEIKAVTIPFHQIIFNHTERFQNILLNAGPDFDMGIRDFDEHQFYVMSSCMILKFYYGYDVDFARPVFYDIPEADGSVKHYRILYNADFLEIFKTDDAPDITPEDIALLIDNFDNFDLWKEKFPVDSWILRGFGIMNLYDNTVESAVSLLKESLLTTEKKRDENDTDVLQGIFRSIFKIRNLRLGFAEFHPEEQKFRVANFGSHIPSVLLGGKMERPYEEICGCSMDELVTDAKYLAISDVKKFAEDFPEEKDFANHLLSQDVQSCIFAPIMKNGRVLGVFEVVSSVPKELNSINANKLDFVLPFITDTMDRYYSEKQNYIDAIIQKEYTAIHPSVYWKFREEADLHTIPENADKPFREIIFKDVYPMYGQIDIKGSSVARNEAMQRDLKLQIEMLLNLLRDLSKRHKLPLIEQHLFELEKMEGQILESLKADSESIVQNYIFNEIHPMLDHFRSDAQIAKKIGQYESQLDPAINMVYKERKNFDDTLSLINKKMAAVLDKKQEEAQEFFPHYYERFKTDGVEHNLYIGASIAPKKAYNPIYLDNLRLWQLQAMCDLEIEYFRLRPGLPYELDVTSLILVYSVPISIRFRMDEKRFDVDGTYNARYEVVKKRIDKSHIKGTGERIVQAGKITIVYSQNQEEAEYRRYIRLLQYKNRLGNNVESFEVEDLQGVTGLRALRVEVLYQVTPDGENYTFDDLVKELDLKP</sequence>
<dbReference type="Proteomes" id="UP000535020">
    <property type="component" value="Unassembled WGS sequence"/>
</dbReference>
<organism evidence="1 2">
    <name type="scientific">Flavobacterium agri</name>
    <dbReference type="NCBI Taxonomy" id="2743471"/>
    <lineage>
        <taxon>Bacteria</taxon>
        <taxon>Pseudomonadati</taxon>
        <taxon>Bacteroidota</taxon>
        <taxon>Flavobacteriia</taxon>
        <taxon>Flavobacteriales</taxon>
        <taxon>Flavobacteriaceae</taxon>
        <taxon>Flavobacterium</taxon>
    </lineage>
</organism>
<evidence type="ECO:0000313" key="1">
    <source>
        <dbReference type="EMBL" id="NYA71815.1"/>
    </source>
</evidence>
<proteinExistence type="predicted"/>
<name>A0A7Y8Y3T6_9FLAO</name>
<dbReference type="Gene3D" id="3.30.450.40">
    <property type="match status" value="1"/>
</dbReference>
<comment type="caution">
    <text evidence="1">The sequence shown here is derived from an EMBL/GenBank/DDBJ whole genome shotgun (WGS) entry which is preliminary data.</text>
</comment>
<protein>
    <submittedName>
        <fullName evidence="1">GAF domain-containing protein</fullName>
    </submittedName>
</protein>
<evidence type="ECO:0000313" key="2">
    <source>
        <dbReference type="Proteomes" id="UP000535020"/>
    </source>
</evidence>
<dbReference type="RefSeq" id="WP_176006624.1">
    <property type="nucleotide sequence ID" value="NZ_JABWMI010000014.1"/>
</dbReference>